<feature type="compositionally biased region" description="Polar residues" evidence="1">
    <location>
        <begin position="260"/>
        <end position="279"/>
    </location>
</feature>
<evidence type="ECO:0000313" key="3">
    <source>
        <dbReference type="Proteomes" id="UP001642483"/>
    </source>
</evidence>
<name>A0ABP0GAU8_CLALP</name>
<feature type="compositionally biased region" description="Basic and acidic residues" evidence="1">
    <location>
        <begin position="80"/>
        <end position="98"/>
    </location>
</feature>
<feature type="compositionally biased region" description="Basic and acidic residues" evidence="1">
    <location>
        <begin position="373"/>
        <end position="405"/>
    </location>
</feature>
<proteinExistence type="predicted"/>
<comment type="caution">
    <text evidence="2">The sequence shown here is derived from an EMBL/GenBank/DDBJ whole genome shotgun (WGS) entry which is preliminary data.</text>
</comment>
<feature type="compositionally biased region" description="Acidic residues" evidence="1">
    <location>
        <begin position="477"/>
        <end position="492"/>
    </location>
</feature>
<feature type="region of interest" description="Disordered" evidence="1">
    <location>
        <begin position="80"/>
        <end position="157"/>
    </location>
</feature>
<dbReference type="EMBL" id="CAWYQH010000108">
    <property type="protein sequence ID" value="CAK8688916.1"/>
    <property type="molecule type" value="Genomic_DNA"/>
</dbReference>
<feature type="region of interest" description="Disordered" evidence="1">
    <location>
        <begin position="178"/>
        <end position="202"/>
    </location>
</feature>
<protein>
    <submittedName>
        <fullName evidence="2">Uncharacterized protein</fullName>
    </submittedName>
</protein>
<dbReference type="Proteomes" id="UP001642483">
    <property type="component" value="Unassembled WGS sequence"/>
</dbReference>
<feature type="compositionally biased region" description="Pro residues" evidence="1">
    <location>
        <begin position="141"/>
        <end position="154"/>
    </location>
</feature>
<gene>
    <name evidence="2" type="ORF">CVLEPA_LOCUS20869</name>
</gene>
<feature type="region of interest" description="Disordered" evidence="1">
    <location>
        <begin position="241"/>
        <end position="508"/>
    </location>
</feature>
<feature type="compositionally biased region" description="Acidic residues" evidence="1">
    <location>
        <begin position="129"/>
        <end position="139"/>
    </location>
</feature>
<evidence type="ECO:0000256" key="1">
    <source>
        <dbReference type="SAM" id="MobiDB-lite"/>
    </source>
</evidence>
<feature type="compositionally biased region" description="Basic and acidic residues" evidence="1">
    <location>
        <begin position="442"/>
        <end position="451"/>
    </location>
</feature>
<feature type="compositionally biased region" description="Polar residues" evidence="1">
    <location>
        <begin position="320"/>
        <end position="331"/>
    </location>
</feature>
<feature type="compositionally biased region" description="Polar residues" evidence="1">
    <location>
        <begin position="294"/>
        <end position="303"/>
    </location>
</feature>
<keyword evidence="3" id="KW-1185">Reference proteome</keyword>
<accession>A0ABP0GAU8</accession>
<evidence type="ECO:0000313" key="2">
    <source>
        <dbReference type="EMBL" id="CAK8688916.1"/>
    </source>
</evidence>
<feature type="compositionally biased region" description="Basic and acidic residues" evidence="1">
    <location>
        <begin position="336"/>
        <end position="366"/>
    </location>
</feature>
<reference evidence="2 3" key="1">
    <citation type="submission" date="2024-02" db="EMBL/GenBank/DDBJ databases">
        <authorList>
            <person name="Daric V."/>
            <person name="Darras S."/>
        </authorList>
    </citation>
    <scope>NUCLEOTIDE SEQUENCE [LARGE SCALE GENOMIC DNA]</scope>
</reference>
<feature type="compositionally biased region" description="Basic residues" evidence="1">
    <location>
        <begin position="497"/>
        <end position="508"/>
    </location>
</feature>
<sequence length="508" mass="56144">MENKSITYGGKARPFSVYEITLPVKEGVGQREASLINTVPDFNEHSSVQKEKELPKAPLFAIPTVIIKTLNCQETDVITEDKMEEKTTDENVTKEDLHQPSTNYEQSHSTDEELLLPLPDAESRATNEANEEQVNEDETLPLPPSPSNFPPPPEDFIQGKEEENAELSALLGNVTAEDVRDAQEETSDNNELNVMKQSDDEYPSYSKAADEIAATAIFEAVSELTSLRTGEDVQENVTQASLYDDLPPPPELHEIKPKQNDNSTPIQEEKVTNAQMGENQDNEALPALPYGTNVVCNQTSPSKTDVDEDIPLPVEHPTDSHQTSSADSNETPAKGNESDLKEEVSTDGSHRDVTDVIDVEENKLCEELSTGQEKGERRSEEESSLDNKKEVSTSGVAHDDFRECETTTEPKPTPSVKEKDTCGELVYPPNEQSSSAESMPTECEKSQEKENVLNVNPVDDVHEDRQGQSGDNAPETIEVEQTQEDLSEPPDDSENKSKKKAKKCCVIM</sequence>
<organism evidence="2 3">
    <name type="scientific">Clavelina lepadiformis</name>
    <name type="common">Light-bulb sea squirt</name>
    <name type="synonym">Ascidia lepadiformis</name>
    <dbReference type="NCBI Taxonomy" id="159417"/>
    <lineage>
        <taxon>Eukaryota</taxon>
        <taxon>Metazoa</taxon>
        <taxon>Chordata</taxon>
        <taxon>Tunicata</taxon>
        <taxon>Ascidiacea</taxon>
        <taxon>Aplousobranchia</taxon>
        <taxon>Clavelinidae</taxon>
        <taxon>Clavelina</taxon>
    </lineage>
</organism>